<dbReference type="AlphaFoldDB" id="A0A839GUC2"/>
<accession>A0A839GUC2</accession>
<name>A0A839GUC2_9BACT</name>
<keyword evidence="1" id="KW-0732">Signal</keyword>
<proteinExistence type="predicted"/>
<protein>
    <submittedName>
        <fullName evidence="2">Uncharacterized protein</fullName>
    </submittedName>
</protein>
<gene>
    <name evidence="2" type="ORF">FHS90_002094</name>
</gene>
<feature type="chain" id="PRO_5032683185" evidence="1">
    <location>
        <begin position="23"/>
        <end position="251"/>
    </location>
</feature>
<feature type="signal peptide" evidence="1">
    <location>
        <begin position="1"/>
        <end position="22"/>
    </location>
</feature>
<keyword evidence="3" id="KW-1185">Reference proteome</keyword>
<dbReference type="Proteomes" id="UP000563094">
    <property type="component" value="Unassembled WGS sequence"/>
</dbReference>
<reference evidence="2 3" key="1">
    <citation type="submission" date="2020-08" db="EMBL/GenBank/DDBJ databases">
        <title>Genomic Encyclopedia of Type Strains, Phase IV (KMG-IV): sequencing the most valuable type-strain genomes for metagenomic binning, comparative biology and taxonomic classification.</title>
        <authorList>
            <person name="Goeker M."/>
        </authorList>
    </citation>
    <scope>NUCLEOTIDE SEQUENCE [LARGE SCALE GENOMIC DNA]</scope>
    <source>
        <strain evidence="2 3">DSM 29854</strain>
    </source>
</reference>
<comment type="caution">
    <text evidence="2">The sequence shown here is derived from an EMBL/GenBank/DDBJ whole genome shotgun (WGS) entry which is preliminary data.</text>
</comment>
<evidence type="ECO:0000256" key="1">
    <source>
        <dbReference type="SAM" id="SignalP"/>
    </source>
</evidence>
<evidence type="ECO:0000313" key="3">
    <source>
        <dbReference type="Proteomes" id="UP000563094"/>
    </source>
</evidence>
<sequence>MTSYFLKPVMTMSLAMGFTLLAQGQTSSPVGMNAQLNLQALNRGSDSNVRLFDNRYQGMKGNPYFVNSWLPGSLVLKTDNTGKTEKYSNVLLKFDVYGNHLAAVIPGSKDTVLFSTSPVVSFHLEAPTNSQPILFKRVPEAKAIDTKLADVFFAVLYDGKSQLLKRVNKKKIEANFKGPYSAGQTYDELVDEVQYYVLANGKLERVKLNRKSLLEAIPDKAEKVKSWMTAQKVNIDKEEDVVKVLTFYDSL</sequence>
<evidence type="ECO:0000313" key="2">
    <source>
        <dbReference type="EMBL" id="MBA9077381.1"/>
    </source>
</evidence>
<dbReference type="EMBL" id="JACJIQ010000007">
    <property type="protein sequence ID" value="MBA9077381.1"/>
    <property type="molecule type" value="Genomic_DNA"/>
</dbReference>
<dbReference type="RefSeq" id="WP_182512940.1">
    <property type="nucleotide sequence ID" value="NZ_JACJIQ010000007.1"/>
</dbReference>
<organism evidence="2 3">
    <name type="scientific">Rufibacter quisquiliarum</name>
    <dbReference type="NCBI Taxonomy" id="1549639"/>
    <lineage>
        <taxon>Bacteria</taxon>
        <taxon>Pseudomonadati</taxon>
        <taxon>Bacteroidota</taxon>
        <taxon>Cytophagia</taxon>
        <taxon>Cytophagales</taxon>
        <taxon>Hymenobacteraceae</taxon>
        <taxon>Rufibacter</taxon>
    </lineage>
</organism>